<dbReference type="GO" id="GO:0005737">
    <property type="term" value="C:cytoplasm"/>
    <property type="evidence" value="ECO:0007669"/>
    <property type="project" value="TreeGrafter"/>
</dbReference>
<evidence type="ECO:0000256" key="1">
    <source>
        <dbReference type="ARBA" id="ARBA00038362"/>
    </source>
</evidence>
<dbReference type="AlphaFoldDB" id="A0A8S1J3E0"/>
<gene>
    <name evidence="2" type="ORF">OSTQU699_LOCUS3403</name>
</gene>
<dbReference type="InterPro" id="IPR050275">
    <property type="entry name" value="PGM_Phosphatase"/>
</dbReference>
<evidence type="ECO:0008006" key="4">
    <source>
        <dbReference type="Google" id="ProtNLM"/>
    </source>
</evidence>
<dbReference type="InterPro" id="IPR029033">
    <property type="entry name" value="His_PPase_superfam"/>
</dbReference>
<dbReference type="SMART" id="SM00855">
    <property type="entry name" value="PGAM"/>
    <property type="match status" value="1"/>
</dbReference>
<dbReference type="EMBL" id="CAJHUC010000745">
    <property type="protein sequence ID" value="CAD7698042.1"/>
    <property type="molecule type" value="Genomic_DNA"/>
</dbReference>
<dbReference type="PANTHER" id="PTHR48100">
    <property type="entry name" value="BROAD-SPECIFICITY PHOSPHATASE YOR283W-RELATED"/>
    <property type="match status" value="1"/>
</dbReference>
<evidence type="ECO:0000313" key="3">
    <source>
        <dbReference type="Proteomes" id="UP000708148"/>
    </source>
</evidence>
<dbReference type="CDD" id="cd07067">
    <property type="entry name" value="HP_PGM_like"/>
    <property type="match status" value="1"/>
</dbReference>
<reference evidence="2" key="1">
    <citation type="submission" date="2020-12" db="EMBL/GenBank/DDBJ databases">
        <authorList>
            <person name="Iha C."/>
        </authorList>
    </citation>
    <scope>NUCLEOTIDE SEQUENCE</scope>
</reference>
<dbReference type="GO" id="GO:0016791">
    <property type="term" value="F:phosphatase activity"/>
    <property type="evidence" value="ECO:0007669"/>
    <property type="project" value="TreeGrafter"/>
</dbReference>
<accession>A0A8S1J3E0</accession>
<evidence type="ECO:0000313" key="2">
    <source>
        <dbReference type="EMBL" id="CAD7698042.1"/>
    </source>
</evidence>
<dbReference type="Gene3D" id="3.40.50.1240">
    <property type="entry name" value="Phosphoglycerate mutase-like"/>
    <property type="match status" value="1"/>
</dbReference>
<comment type="caution">
    <text evidence="2">The sequence shown here is derived from an EMBL/GenBank/DDBJ whole genome shotgun (WGS) entry which is preliminary data.</text>
</comment>
<dbReference type="InterPro" id="IPR013078">
    <property type="entry name" value="His_Pase_superF_clade-1"/>
</dbReference>
<proteinExistence type="inferred from homology"/>
<dbReference type="Proteomes" id="UP000708148">
    <property type="component" value="Unassembled WGS sequence"/>
</dbReference>
<sequence>MLSSMDMSVPHSSQLLADTWVLLKCCGYWHAFSAVANANVSAQSLFLPTACTSNRTSSVLVLHLIRHAEGFHNVAGRKSRENYLSEKYADAHLTKRGWQQISGLRQHIASLSSHFHLDLIVISPMTRTLETAVGLFGGDCVNSSCGQKLLMLEQSDIEGVRVATKSISCQSPVPFIAHEACREQTGRHPCDRRRTLSYYQRQFPAVDFSLVASENDTLYEATSREPIQSVVKRAWSFLNWVQSRPEHFIAVVTHSAFLRTLTRCFEDDLRARYGTTAQSEVLAEFGNCEMRSIQMIDCGPNGIEGRRCPYSHPGGEALLGSM</sequence>
<dbReference type="Pfam" id="PF00300">
    <property type="entry name" value="His_Phos_1"/>
    <property type="match status" value="1"/>
</dbReference>
<dbReference type="SUPFAM" id="SSF53254">
    <property type="entry name" value="Phosphoglycerate mutase-like"/>
    <property type="match status" value="1"/>
</dbReference>
<name>A0A8S1J3E0_9CHLO</name>
<dbReference type="OrthoDB" id="496981at2759"/>
<keyword evidence="3" id="KW-1185">Reference proteome</keyword>
<organism evidence="2 3">
    <name type="scientific">Ostreobium quekettii</name>
    <dbReference type="NCBI Taxonomy" id="121088"/>
    <lineage>
        <taxon>Eukaryota</taxon>
        <taxon>Viridiplantae</taxon>
        <taxon>Chlorophyta</taxon>
        <taxon>core chlorophytes</taxon>
        <taxon>Ulvophyceae</taxon>
        <taxon>TCBD clade</taxon>
        <taxon>Bryopsidales</taxon>
        <taxon>Ostreobineae</taxon>
        <taxon>Ostreobiaceae</taxon>
        <taxon>Ostreobium</taxon>
    </lineage>
</organism>
<protein>
    <recommendedName>
        <fullName evidence="4">Phosphoglycerate mutase-like protein</fullName>
    </recommendedName>
</protein>
<dbReference type="PANTHER" id="PTHR48100:SF1">
    <property type="entry name" value="HISTIDINE PHOSPHATASE FAMILY PROTEIN-RELATED"/>
    <property type="match status" value="1"/>
</dbReference>
<comment type="similarity">
    <text evidence="1">Belongs to the phosphoglycerate mutase family.</text>
</comment>